<evidence type="ECO:0000313" key="2">
    <source>
        <dbReference type="EMBL" id="KAE8661292.1"/>
    </source>
</evidence>
<evidence type="ECO:0000256" key="1">
    <source>
        <dbReference type="ARBA" id="ARBA00023303"/>
    </source>
</evidence>
<accession>A0A6A2WM93</accession>
<reference evidence="2" key="1">
    <citation type="submission" date="2019-09" db="EMBL/GenBank/DDBJ databases">
        <title>Draft genome information of white flower Hibiscus syriacus.</title>
        <authorList>
            <person name="Kim Y.-M."/>
        </authorList>
    </citation>
    <scope>NUCLEOTIDE SEQUENCE [LARGE SCALE GENOMIC DNA]</scope>
    <source>
        <strain evidence="2">YM2019G1</strain>
    </source>
</reference>
<organism evidence="2 3">
    <name type="scientific">Hibiscus syriacus</name>
    <name type="common">Rose of Sharon</name>
    <dbReference type="NCBI Taxonomy" id="106335"/>
    <lineage>
        <taxon>Eukaryota</taxon>
        <taxon>Viridiplantae</taxon>
        <taxon>Streptophyta</taxon>
        <taxon>Embryophyta</taxon>
        <taxon>Tracheophyta</taxon>
        <taxon>Spermatophyta</taxon>
        <taxon>Magnoliopsida</taxon>
        <taxon>eudicotyledons</taxon>
        <taxon>Gunneridae</taxon>
        <taxon>Pentapetalae</taxon>
        <taxon>rosids</taxon>
        <taxon>malvids</taxon>
        <taxon>Malvales</taxon>
        <taxon>Malvaceae</taxon>
        <taxon>Malvoideae</taxon>
        <taxon>Hibiscus</taxon>
    </lineage>
</organism>
<dbReference type="PANTHER" id="PTHR45651:SF39">
    <property type="entry name" value="CYCLIC NUCLEOTIDE-GATED ION CHANNEL 18"/>
    <property type="match status" value="1"/>
</dbReference>
<gene>
    <name evidence="2" type="ORF">F3Y22_tig00113726pilonHSYRG00064</name>
</gene>
<dbReference type="GO" id="GO:0030552">
    <property type="term" value="F:cAMP binding"/>
    <property type="evidence" value="ECO:0007669"/>
    <property type="project" value="UniProtKB-KW"/>
</dbReference>
<dbReference type="GO" id="GO:0016020">
    <property type="term" value="C:membrane"/>
    <property type="evidence" value="ECO:0007669"/>
    <property type="project" value="UniProtKB-SubCell"/>
</dbReference>
<evidence type="ECO:0000313" key="3">
    <source>
        <dbReference type="Proteomes" id="UP000436088"/>
    </source>
</evidence>
<sequence>MPNTTLNLPFSTRTVRAISEVEAFALQADDLQFFAHQFKILQSKKLQHPFGYYSHQWRTWSACFIQAAWRRFKKRKMTELIARENSFYQRDGDGNYYKLDGVEEKLLDQEGIDGTGETSTSSMNNSQNHQQLGATILAQRFAKKGLKVAFIDPSNDSLKMPKLFKPDE</sequence>
<dbReference type="GO" id="GO:0034220">
    <property type="term" value="P:monoatomic ion transmembrane transport"/>
    <property type="evidence" value="ECO:0007669"/>
    <property type="project" value="UniProtKB-KW"/>
</dbReference>
<keyword evidence="1" id="KW-0813">Transport</keyword>
<dbReference type="EMBL" id="VEPZ02001721">
    <property type="protein sequence ID" value="KAE8661292.1"/>
    <property type="molecule type" value="Genomic_DNA"/>
</dbReference>
<comment type="caution">
    <text evidence="2">The sequence shown here is derived from an EMBL/GenBank/DDBJ whole genome shotgun (WGS) entry which is preliminary data.</text>
</comment>
<name>A0A6A2WM93_HIBSY</name>
<dbReference type="Proteomes" id="UP000436088">
    <property type="component" value="Unassembled WGS sequence"/>
</dbReference>
<dbReference type="PANTHER" id="PTHR45651">
    <property type="entry name" value="CYCLIC NUCLEOTIDE-GATED ION CHANNEL 15-RELATED-RELATED"/>
    <property type="match status" value="1"/>
</dbReference>
<keyword evidence="1" id="KW-0406">Ion transport</keyword>
<protein>
    <submittedName>
        <fullName evidence="2">Uncharacterized protein</fullName>
    </submittedName>
</protein>
<keyword evidence="1" id="KW-0407">Ion channel</keyword>
<keyword evidence="3" id="KW-1185">Reference proteome</keyword>
<dbReference type="AlphaFoldDB" id="A0A6A2WM93"/>
<dbReference type="Gene3D" id="2.60.120.10">
    <property type="entry name" value="Jelly Rolls"/>
    <property type="match status" value="1"/>
</dbReference>
<proteinExistence type="predicted"/>
<dbReference type="InterPro" id="IPR014710">
    <property type="entry name" value="RmlC-like_jellyroll"/>
</dbReference>